<name>A0ABU7BW38_9TELE</name>
<keyword evidence="2" id="KW-1185">Reference proteome</keyword>
<dbReference type="EMBL" id="JAHUTI010068943">
    <property type="protein sequence ID" value="MED6253753.1"/>
    <property type="molecule type" value="Genomic_DNA"/>
</dbReference>
<gene>
    <name evidence="1" type="ORF">ATANTOWER_000106</name>
</gene>
<organism evidence="1 2">
    <name type="scientific">Ataeniobius toweri</name>
    <dbReference type="NCBI Taxonomy" id="208326"/>
    <lineage>
        <taxon>Eukaryota</taxon>
        <taxon>Metazoa</taxon>
        <taxon>Chordata</taxon>
        <taxon>Craniata</taxon>
        <taxon>Vertebrata</taxon>
        <taxon>Euteleostomi</taxon>
        <taxon>Actinopterygii</taxon>
        <taxon>Neopterygii</taxon>
        <taxon>Teleostei</taxon>
        <taxon>Neoteleostei</taxon>
        <taxon>Acanthomorphata</taxon>
        <taxon>Ovalentaria</taxon>
        <taxon>Atherinomorphae</taxon>
        <taxon>Cyprinodontiformes</taxon>
        <taxon>Goodeidae</taxon>
        <taxon>Ataeniobius</taxon>
    </lineage>
</organism>
<dbReference type="Proteomes" id="UP001345963">
    <property type="component" value="Unassembled WGS sequence"/>
</dbReference>
<comment type="caution">
    <text evidence="1">The sequence shown here is derived from an EMBL/GenBank/DDBJ whole genome shotgun (WGS) entry which is preliminary data.</text>
</comment>
<sequence>MLHQYQKDLLHSSPDRELLGENELTMKTLCSTRGCHSTLERKRVIPREKHQTNKGREKELLTELHVCNQLPVALELL</sequence>
<evidence type="ECO:0000313" key="2">
    <source>
        <dbReference type="Proteomes" id="UP001345963"/>
    </source>
</evidence>
<accession>A0ABU7BW38</accession>
<reference evidence="1 2" key="1">
    <citation type="submission" date="2021-07" db="EMBL/GenBank/DDBJ databases">
        <authorList>
            <person name="Palmer J.M."/>
        </authorList>
    </citation>
    <scope>NUCLEOTIDE SEQUENCE [LARGE SCALE GENOMIC DNA]</scope>
    <source>
        <strain evidence="1 2">AT_MEX2019</strain>
        <tissue evidence="1">Muscle</tissue>
    </source>
</reference>
<proteinExistence type="predicted"/>
<protein>
    <submittedName>
        <fullName evidence="1">Uncharacterized protein</fullName>
    </submittedName>
</protein>
<evidence type="ECO:0000313" key="1">
    <source>
        <dbReference type="EMBL" id="MED6253753.1"/>
    </source>
</evidence>